<protein>
    <submittedName>
        <fullName evidence="1">Uncharacterized protein</fullName>
    </submittedName>
</protein>
<proteinExistence type="predicted"/>
<gene>
    <name evidence="1" type="ORF">OCBIM_22037379mg</name>
</gene>
<organism evidence="1">
    <name type="scientific">Octopus bimaculoides</name>
    <name type="common">California two-spotted octopus</name>
    <dbReference type="NCBI Taxonomy" id="37653"/>
    <lineage>
        <taxon>Eukaryota</taxon>
        <taxon>Metazoa</taxon>
        <taxon>Spiralia</taxon>
        <taxon>Lophotrochozoa</taxon>
        <taxon>Mollusca</taxon>
        <taxon>Cephalopoda</taxon>
        <taxon>Coleoidea</taxon>
        <taxon>Octopodiformes</taxon>
        <taxon>Octopoda</taxon>
        <taxon>Incirrata</taxon>
        <taxon>Octopodidae</taxon>
        <taxon>Octopus</taxon>
    </lineage>
</organism>
<name>A0A0L8I2J8_OCTBM</name>
<dbReference type="EMBL" id="KQ416694">
    <property type="protein sequence ID" value="KOF95696.1"/>
    <property type="molecule type" value="Genomic_DNA"/>
</dbReference>
<evidence type="ECO:0000313" key="1">
    <source>
        <dbReference type="EMBL" id="KOF95696.1"/>
    </source>
</evidence>
<sequence>MTKQKGYNVDQRRDGGLLNNKTLYTEYYKINKSIFQTVPPKEKKGKKLSIFASLNPEKKYQALLQDVSVWFLNFVFSPTIAIGSRHQIHLIRYCRSNCTLKLIITQR</sequence>
<accession>A0A0L8I2J8</accession>
<reference evidence="1" key="1">
    <citation type="submission" date="2015-07" db="EMBL/GenBank/DDBJ databases">
        <title>MeaNS - Measles Nucleotide Surveillance Program.</title>
        <authorList>
            <person name="Tran T."/>
            <person name="Druce J."/>
        </authorList>
    </citation>
    <scope>NUCLEOTIDE SEQUENCE</scope>
    <source>
        <strain evidence="1">UCB-OBI-ISO-001</strain>
        <tissue evidence="1">Gonad</tissue>
    </source>
</reference>
<dbReference type="AlphaFoldDB" id="A0A0L8I2J8"/>